<keyword evidence="2" id="KW-1185">Reference proteome</keyword>
<comment type="caution">
    <text evidence="1">The sequence shown here is derived from an EMBL/GenBank/DDBJ whole genome shotgun (WGS) entry which is preliminary data.</text>
</comment>
<name>A0ABP5ZWP3_9ACTN</name>
<evidence type="ECO:0000313" key="2">
    <source>
        <dbReference type="Proteomes" id="UP001501721"/>
    </source>
</evidence>
<proteinExistence type="predicted"/>
<protein>
    <submittedName>
        <fullName evidence="1">Uncharacterized protein</fullName>
    </submittedName>
</protein>
<reference evidence="2" key="1">
    <citation type="journal article" date="2019" name="Int. J. Syst. Evol. Microbiol.">
        <title>The Global Catalogue of Microorganisms (GCM) 10K type strain sequencing project: providing services to taxonomists for standard genome sequencing and annotation.</title>
        <authorList>
            <consortium name="The Broad Institute Genomics Platform"/>
            <consortium name="The Broad Institute Genome Sequencing Center for Infectious Disease"/>
            <person name="Wu L."/>
            <person name="Ma J."/>
        </authorList>
    </citation>
    <scope>NUCLEOTIDE SEQUENCE [LARGE SCALE GENOMIC DNA]</scope>
    <source>
        <strain evidence="2">JCM 6923</strain>
    </source>
</reference>
<accession>A0ABP5ZWP3</accession>
<dbReference type="EMBL" id="BAAATL010000034">
    <property type="protein sequence ID" value="GAA2504391.1"/>
    <property type="molecule type" value="Genomic_DNA"/>
</dbReference>
<evidence type="ECO:0000313" key="1">
    <source>
        <dbReference type="EMBL" id="GAA2504391.1"/>
    </source>
</evidence>
<gene>
    <name evidence="1" type="ORF">GCM10010422_63300</name>
</gene>
<dbReference type="Proteomes" id="UP001501721">
    <property type="component" value="Unassembled WGS sequence"/>
</dbReference>
<sequence>MHTGPGAGGRAFRADLEHGSFRRFQSAQKRLRPAAYRPYVECHEQPPVRRPYFFAVTSAAQVSEPVPGRPPMLTRKVM</sequence>
<organism evidence="1 2">
    <name type="scientific">Streptomyces graminearus</name>
    <dbReference type="NCBI Taxonomy" id="284030"/>
    <lineage>
        <taxon>Bacteria</taxon>
        <taxon>Bacillati</taxon>
        <taxon>Actinomycetota</taxon>
        <taxon>Actinomycetes</taxon>
        <taxon>Kitasatosporales</taxon>
        <taxon>Streptomycetaceae</taxon>
        <taxon>Streptomyces</taxon>
    </lineage>
</organism>